<evidence type="ECO:0000313" key="2">
    <source>
        <dbReference type="Proteomes" id="UP000886469"/>
    </source>
</evidence>
<evidence type="ECO:0008006" key="3">
    <source>
        <dbReference type="Google" id="ProtNLM"/>
    </source>
</evidence>
<name>A0ABX1TC48_9PROT</name>
<protein>
    <recommendedName>
        <fullName evidence="3">Transposase</fullName>
    </recommendedName>
</protein>
<dbReference type="EMBL" id="SPMX01000045">
    <property type="protein sequence ID" value="NMQ06531.1"/>
    <property type="molecule type" value="Genomic_DNA"/>
</dbReference>
<evidence type="ECO:0000313" key="1">
    <source>
        <dbReference type="EMBL" id="NMQ06531.1"/>
    </source>
</evidence>
<sequence length="79" mass="8780">MGTCGHPSDGRCSHCRICAARPGWRCFPEFMAFYFPLAHAEIDQELTQVVQDAELGKRSQRPWSLSAYALLPPRGQATG</sequence>
<keyword evidence="2" id="KW-1185">Reference proteome</keyword>
<reference evidence="1" key="1">
    <citation type="submission" date="2019-03" db="EMBL/GenBank/DDBJ databases">
        <title>Metabolic reconstructions from genomes of highly enriched 'Candidatus Accumulibacter' and 'Candidatus Competibacter' bioreactor populations.</title>
        <authorList>
            <person name="Annavajhala M.K."/>
            <person name="Welles L."/>
            <person name="Abbas B."/>
            <person name="Sorokin D."/>
            <person name="Park H."/>
            <person name="Van Loosdrecht M."/>
            <person name="Chandran K."/>
        </authorList>
    </citation>
    <scope>NUCLEOTIDE SEQUENCE</scope>
    <source>
        <strain evidence="1">SBR_L</strain>
    </source>
</reference>
<dbReference type="Proteomes" id="UP000886469">
    <property type="component" value="Unassembled WGS sequence"/>
</dbReference>
<gene>
    <name evidence="1" type="ORF">E4Q08_15370</name>
</gene>
<organism evidence="1 2">
    <name type="scientific">Candidatus Accumulibacter contiguus</name>
    <dbReference type="NCBI Taxonomy" id="2954381"/>
    <lineage>
        <taxon>Bacteria</taxon>
        <taxon>Pseudomonadati</taxon>
        <taxon>Pseudomonadota</taxon>
        <taxon>Betaproteobacteria</taxon>
        <taxon>Candidatus Accumulibacter</taxon>
    </lineage>
</organism>
<accession>A0ABX1TC48</accession>
<proteinExistence type="predicted"/>
<comment type="caution">
    <text evidence="1">The sequence shown here is derived from an EMBL/GenBank/DDBJ whole genome shotgun (WGS) entry which is preliminary data.</text>
</comment>